<dbReference type="InterPro" id="IPR052336">
    <property type="entry name" value="MlaD_Phospholipid_Transporter"/>
</dbReference>
<dbReference type="RefSeq" id="WP_012889715.1">
    <property type="nucleotide sequence ID" value="NC_013595.1"/>
</dbReference>
<evidence type="ECO:0000256" key="2">
    <source>
        <dbReference type="SAM" id="Phobius"/>
    </source>
</evidence>
<dbReference type="EMBL" id="CP001814">
    <property type="protein sequence ID" value="ACZ85970.1"/>
    <property type="molecule type" value="Genomic_DNA"/>
</dbReference>
<feature type="domain" description="Mce/MlaD" evidence="3">
    <location>
        <begin position="36"/>
        <end position="111"/>
    </location>
</feature>
<proteinExistence type="predicted"/>
<feature type="transmembrane region" description="Helical" evidence="2">
    <location>
        <begin position="427"/>
        <end position="450"/>
    </location>
</feature>
<dbReference type="InterPro" id="IPR003399">
    <property type="entry name" value="Mce/MlaD"/>
</dbReference>
<dbReference type="PANTHER" id="PTHR33371:SF4">
    <property type="entry name" value="INTERMEMBRANE PHOSPHOLIPID TRANSPORT SYSTEM BINDING PROTEIN MLAD"/>
    <property type="match status" value="1"/>
</dbReference>
<evidence type="ECO:0000313" key="6">
    <source>
        <dbReference type="Proteomes" id="UP000002029"/>
    </source>
</evidence>
<dbReference type="Pfam" id="PF11887">
    <property type="entry name" value="Mce4_CUP1"/>
    <property type="match status" value="1"/>
</dbReference>
<name>D2B9V7_STRRD</name>
<dbReference type="eggNOG" id="COG1463">
    <property type="taxonomic scope" value="Bacteria"/>
</dbReference>
<evidence type="ECO:0000259" key="3">
    <source>
        <dbReference type="Pfam" id="PF02470"/>
    </source>
</evidence>
<dbReference type="PANTHER" id="PTHR33371">
    <property type="entry name" value="INTERMEMBRANE PHOSPHOLIPID TRANSPORT SYSTEM BINDING PROTEIN MLAD-RELATED"/>
    <property type="match status" value="1"/>
</dbReference>
<feature type="domain" description="Mammalian cell entry C-terminal" evidence="4">
    <location>
        <begin position="119"/>
        <end position="264"/>
    </location>
</feature>
<dbReference type="STRING" id="479432.Sros_3018"/>
<dbReference type="InterPro" id="IPR024516">
    <property type="entry name" value="Mce_C"/>
</dbReference>
<dbReference type="KEGG" id="sro:Sros_3018"/>
<keyword evidence="6" id="KW-1185">Reference proteome</keyword>
<organism evidence="5 6">
    <name type="scientific">Streptosporangium roseum (strain ATCC 12428 / DSM 43021 / JCM 3005 / KCTC 9067 / NCIMB 10171 / NRRL 2505 / NI 9100)</name>
    <dbReference type="NCBI Taxonomy" id="479432"/>
    <lineage>
        <taxon>Bacteria</taxon>
        <taxon>Bacillati</taxon>
        <taxon>Actinomycetota</taxon>
        <taxon>Actinomycetes</taxon>
        <taxon>Streptosporangiales</taxon>
        <taxon>Streptosporangiaceae</taxon>
        <taxon>Streptosporangium</taxon>
    </lineage>
</organism>
<dbReference type="NCBIfam" id="TIGR00996">
    <property type="entry name" value="Mtu_fam_mce"/>
    <property type="match status" value="1"/>
</dbReference>
<evidence type="ECO:0000313" key="5">
    <source>
        <dbReference type="EMBL" id="ACZ85970.1"/>
    </source>
</evidence>
<feature type="transmembrane region" description="Helical" evidence="2">
    <location>
        <begin position="7"/>
        <end position="28"/>
    </location>
</feature>
<keyword evidence="2" id="KW-1133">Transmembrane helix</keyword>
<dbReference type="InterPro" id="IPR005693">
    <property type="entry name" value="Mce"/>
</dbReference>
<gene>
    <name evidence="5" type="ordered locus">Sros_3018</name>
</gene>
<reference evidence="5 6" key="1">
    <citation type="journal article" date="2010" name="Stand. Genomic Sci.">
        <title>Complete genome sequence of Streptosporangium roseum type strain (NI 9100).</title>
        <authorList>
            <person name="Nolan M."/>
            <person name="Sikorski J."/>
            <person name="Jando M."/>
            <person name="Lucas S."/>
            <person name="Lapidus A."/>
            <person name="Glavina Del Rio T."/>
            <person name="Chen F."/>
            <person name="Tice H."/>
            <person name="Pitluck S."/>
            <person name="Cheng J.F."/>
            <person name="Chertkov O."/>
            <person name="Sims D."/>
            <person name="Meincke L."/>
            <person name="Brettin T."/>
            <person name="Han C."/>
            <person name="Detter J.C."/>
            <person name="Bruce D."/>
            <person name="Goodwin L."/>
            <person name="Land M."/>
            <person name="Hauser L."/>
            <person name="Chang Y.J."/>
            <person name="Jeffries C.D."/>
            <person name="Ivanova N."/>
            <person name="Mavromatis K."/>
            <person name="Mikhailova N."/>
            <person name="Chen A."/>
            <person name="Palaniappan K."/>
            <person name="Chain P."/>
            <person name="Rohde M."/>
            <person name="Goker M."/>
            <person name="Bristow J."/>
            <person name="Eisen J.A."/>
            <person name="Markowitz V."/>
            <person name="Hugenholtz P."/>
            <person name="Kyrpides N.C."/>
            <person name="Klenk H.P."/>
        </authorList>
    </citation>
    <scope>NUCLEOTIDE SEQUENCE [LARGE SCALE GENOMIC DNA]</scope>
    <source>
        <strain evidence="6">ATCC 12428 / DSM 43021 / JCM 3005 / NI 9100</strain>
    </source>
</reference>
<evidence type="ECO:0000256" key="1">
    <source>
        <dbReference type="SAM" id="MobiDB-lite"/>
    </source>
</evidence>
<dbReference type="AlphaFoldDB" id="D2B9V7"/>
<dbReference type="Pfam" id="PF02470">
    <property type="entry name" value="MlaD"/>
    <property type="match status" value="1"/>
</dbReference>
<feature type="region of interest" description="Disordered" evidence="1">
    <location>
        <begin position="324"/>
        <end position="420"/>
    </location>
</feature>
<dbReference type="HOGENOM" id="CLU_047709_0_0_11"/>
<sequence>MRNRIRINLGFFVVLGVVMTVWAFTSIIKLDIVERPYRISAEFLSSPGLVRGFDVAYLGVRIGRIDDVALAPGKIVVGLSINRDVRLPLGVTAEVRRKSAIGEPYVEISPPRSGAGGGTLAAGATIPLASTSVPLDYKKLFDGVGKLLNAVPPEDAQTIVHELAAGLDGRTTSIREVVDNAHDLTATLAANTGLLDELSVELTRLTGTLAGRREKLSQGITDLAGVTRAIRESRKQLSTALDHGPGFFRQVDHLLTTARPGLSCMLTAAGTDPGVVFTPRTRANVNQLLRTVPITQAMVADITDKRADGVYGRVTFVFSVPGGPPVAREYRGPLSPPKVPVLRACPKGPAVKVSTRTDDDEDRGPHPTDGSWSGDDPADEATAAPDEATRTPMEGDGPRDATGSEEPGTATPAADAGRTSRSTGQNLLPFVFAILFAVVISGGVLGWIAVGRTSRRREQE</sequence>
<dbReference type="OrthoDB" id="4371474at2"/>
<protein>
    <submittedName>
        <fullName evidence="5">ABC-type transport system involved in resistance to organic solvents periplasmic component-like protein</fullName>
    </submittedName>
</protein>
<keyword evidence="2" id="KW-0472">Membrane</keyword>
<dbReference type="Proteomes" id="UP000002029">
    <property type="component" value="Chromosome"/>
</dbReference>
<evidence type="ECO:0000259" key="4">
    <source>
        <dbReference type="Pfam" id="PF11887"/>
    </source>
</evidence>
<accession>D2B9V7</accession>
<keyword evidence="2" id="KW-0812">Transmembrane</keyword>